<dbReference type="GO" id="GO:0005737">
    <property type="term" value="C:cytoplasm"/>
    <property type="evidence" value="ECO:0007669"/>
    <property type="project" value="UniProtKB-SubCell"/>
</dbReference>
<comment type="catalytic activity">
    <reaction evidence="7 8">
        <text>cytidine(34) in tRNA(Ile2) + L-lysine + ATP = lysidine(34) in tRNA(Ile2) + AMP + diphosphate + H(+)</text>
        <dbReference type="Rhea" id="RHEA:43744"/>
        <dbReference type="Rhea" id="RHEA-COMP:10625"/>
        <dbReference type="Rhea" id="RHEA-COMP:10670"/>
        <dbReference type="ChEBI" id="CHEBI:15378"/>
        <dbReference type="ChEBI" id="CHEBI:30616"/>
        <dbReference type="ChEBI" id="CHEBI:32551"/>
        <dbReference type="ChEBI" id="CHEBI:33019"/>
        <dbReference type="ChEBI" id="CHEBI:82748"/>
        <dbReference type="ChEBI" id="CHEBI:83665"/>
        <dbReference type="ChEBI" id="CHEBI:456215"/>
        <dbReference type="EC" id="6.3.4.19"/>
    </reaction>
</comment>
<accession>A0A6V7RCK8</accession>
<organism evidence="10 11">
    <name type="scientific">Jeotgalicoccus meleagridis</name>
    <dbReference type="NCBI Taxonomy" id="2759181"/>
    <lineage>
        <taxon>Bacteria</taxon>
        <taxon>Bacillati</taxon>
        <taxon>Bacillota</taxon>
        <taxon>Bacilli</taxon>
        <taxon>Bacillales</taxon>
        <taxon>Staphylococcaceae</taxon>
        <taxon>Jeotgalicoccus</taxon>
    </lineage>
</organism>
<dbReference type="CDD" id="cd01992">
    <property type="entry name" value="TilS_N"/>
    <property type="match status" value="1"/>
</dbReference>
<keyword evidence="2 8" id="KW-0963">Cytoplasm</keyword>
<evidence type="ECO:0000256" key="1">
    <source>
        <dbReference type="ARBA" id="ARBA00004496"/>
    </source>
</evidence>
<feature type="binding site" evidence="8">
    <location>
        <begin position="27"/>
        <end position="32"/>
    </location>
    <ligand>
        <name>ATP</name>
        <dbReference type="ChEBI" id="CHEBI:30616"/>
    </ligand>
</feature>
<comment type="caution">
    <text evidence="10">The sequence shown here is derived from an EMBL/GenBank/DDBJ whole genome shotgun (WGS) entry which is preliminary data.</text>
</comment>
<feature type="domain" description="Lysidine-tRNA(Ile) synthetase C-terminal" evidence="9">
    <location>
        <begin position="346"/>
        <end position="414"/>
    </location>
</feature>
<dbReference type="SUPFAM" id="SSF56037">
    <property type="entry name" value="PheT/TilS domain"/>
    <property type="match status" value="1"/>
</dbReference>
<reference evidence="10 11" key="1">
    <citation type="submission" date="2020-07" db="EMBL/GenBank/DDBJ databases">
        <authorList>
            <person name="Criscuolo A."/>
        </authorList>
    </citation>
    <scope>NUCLEOTIDE SEQUENCE [LARGE SCALE GENOMIC DNA]</scope>
    <source>
        <strain evidence="10">CIP111649</strain>
    </source>
</reference>
<dbReference type="GO" id="GO:0032267">
    <property type="term" value="F:tRNA(Ile)-lysidine synthase activity"/>
    <property type="evidence" value="ECO:0007669"/>
    <property type="project" value="UniProtKB-EC"/>
</dbReference>
<dbReference type="InterPro" id="IPR014729">
    <property type="entry name" value="Rossmann-like_a/b/a_fold"/>
</dbReference>
<evidence type="ECO:0000256" key="3">
    <source>
        <dbReference type="ARBA" id="ARBA00022598"/>
    </source>
</evidence>
<dbReference type="InterPro" id="IPR011063">
    <property type="entry name" value="TilS/TtcA_N"/>
</dbReference>
<evidence type="ECO:0000313" key="10">
    <source>
        <dbReference type="EMBL" id="CAD2074521.1"/>
    </source>
</evidence>
<dbReference type="InterPro" id="IPR012796">
    <property type="entry name" value="Lysidine-tRNA-synth_C"/>
</dbReference>
<evidence type="ECO:0000256" key="8">
    <source>
        <dbReference type="HAMAP-Rule" id="MF_01161"/>
    </source>
</evidence>
<keyword evidence="5 8" id="KW-0547">Nucleotide-binding</keyword>
<dbReference type="GO" id="GO:0005524">
    <property type="term" value="F:ATP binding"/>
    <property type="evidence" value="ECO:0007669"/>
    <property type="project" value="UniProtKB-UniRule"/>
</dbReference>
<evidence type="ECO:0000256" key="4">
    <source>
        <dbReference type="ARBA" id="ARBA00022694"/>
    </source>
</evidence>
<dbReference type="PANTHER" id="PTHR43033:SF1">
    <property type="entry name" value="TRNA(ILE)-LYSIDINE SYNTHASE-RELATED"/>
    <property type="match status" value="1"/>
</dbReference>
<comment type="similarity">
    <text evidence="8">Belongs to the tRNA(Ile)-lysidine synthase family.</text>
</comment>
<keyword evidence="3 8" id="KW-0436">Ligase</keyword>
<keyword evidence="4 8" id="KW-0819">tRNA processing</keyword>
<dbReference type="Pfam" id="PF01171">
    <property type="entry name" value="ATP_bind_3"/>
    <property type="match status" value="1"/>
</dbReference>
<comment type="domain">
    <text evidence="8">The N-terminal region contains the highly conserved SGGXDS motif, predicted to be a P-loop motif involved in ATP binding.</text>
</comment>
<dbReference type="SUPFAM" id="SSF52402">
    <property type="entry name" value="Adenine nucleotide alpha hydrolases-like"/>
    <property type="match status" value="1"/>
</dbReference>
<evidence type="ECO:0000259" key="9">
    <source>
        <dbReference type="SMART" id="SM00977"/>
    </source>
</evidence>
<protein>
    <recommendedName>
        <fullName evidence="8">tRNA(Ile)-lysidine synthase</fullName>
        <ecNumber evidence="8">6.3.4.19</ecNumber>
    </recommendedName>
    <alternativeName>
        <fullName evidence="8">tRNA(Ile)-2-lysyl-cytidine synthase</fullName>
    </alternativeName>
    <alternativeName>
        <fullName evidence="8">tRNA(Ile)-lysidine synthetase</fullName>
    </alternativeName>
</protein>
<evidence type="ECO:0000256" key="7">
    <source>
        <dbReference type="ARBA" id="ARBA00048539"/>
    </source>
</evidence>
<dbReference type="AlphaFoldDB" id="A0A6V7RCK8"/>
<sequence>MIFRMMTLDLNLKIRWQSNQHIALALSGGIDSMVLYHLLTTHLRDTYEKLTVIHVNHNLREASKKEAAYIKEMTEKDKVPCHMTTLNFQGEFSQASGRRARYQYFKDITDAHQIDWLLMGHHQDDQVETVLQQVLSGRYLFQNLGIPENRQGELNILRPLMDVTKKAIKEYQHKYQVKYFEDSSNLSDDYTRNYIRHHIVPAIVSSDSLDISHLLSLKTDVNELSEIATNQAKDFLKKDNYQFSRAAYKNHPDLLRIYILNTLLNHHGEYASRKILETIDVLLIDGPSQSSYKLKCHHILIEYDRVSLKKDTNNQRSKPLFVEESGKFIYNDYRIDVDMNPSDYPLYIRSKQDGDRVPLKQGGHKKLSRLFIDKKIPASERGIMPVVESADGIIIAVGSIYNIIEPSENRTLRIKKE</sequence>
<dbReference type="SMART" id="SM00977">
    <property type="entry name" value="TilS_C"/>
    <property type="match status" value="1"/>
</dbReference>
<keyword evidence="6 8" id="KW-0067">ATP-binding</keyword>
<gene>
    <name evidence="8 10" type="primary">tilS</name>
    <name evidence="10" type="ORF">JEODO184_00725</name>
</gene>
<dbReference type="Gene3D" id="3.40.50.620">
    <property type="entry name" value="HUPs"/>
    <property type="match status" value="1"/>
</dbReference>
<comment type="function">
    <text evidence="8">Ligates lysine onto the cytidine present at position 34 of the AUA codon-specific tRNA(Ile) that contains the anticodon CAU, in an ATP-dependent manner. Cytidine is converted to lysidine, thus changing the amino acid specificity of the tRNA from methionine to isoleucine.</text>
</comment>
<dbReference type="EMBL" id="CAJEWD010000004">
    <property type="protein sequence ID" value="CAD2074521.1"/>
    <property type="molecule type" value="Genomic_DNA"/>
</dbReference>
<name>A0A6V7RCK8_9STAP</name>
<evidence type="ECO:0000256" key="5">
    <source>
        <dbReference type="ARBA" id="ARBA00022741"/>
    </source>
</evidence>
<dbReference type="NCBIfam" id="TIGR02432">
    <property type="entry name" value="lysidine_TilS_N"/>
    <property type="match status" value="1"/>
</dbReference>
<dbReference type="Pfam" id="PF11734">
    <property type="entry name" value="TilS_C"/>
    <property type="match status" value="1"/>
</dbReference>
<dbReference type="Proteomes" id="UP000589351">
    <property type="component" value="Unassembled WGS sequence"/>
</dbReference>
<dbReference type="HAMAP" id="MF_01161">
    <property type="entry name" value="tRNA_Ile_lys_synt"/>
    <property type="match status" value="1"/>
</dbReference>
<evidence type="ECO:0000313" key="11">
    <source>
        <dbReference type="Proteomes" id="UP000589351"/>
    </source>
</evidence>
<dbReference type="GO" id="GO:0006400">
    <property type="term" value="P:tRNA modification"/>
    <property type="evidence" value="ECO:0007669"/>
    <property type="project" value="UniProtKB-UniRule"/>
</dbReference>
<dbReference type="PANTHER" id="PTHR43033">
    <property type="entry name" value="TRNA(ILE)-LYSIDINE SYNTHASE-RELATED"/>
    <property type="match status" value="1"/>
</dbReference>
<evidence type="ECO:0000256" key="2">
    <source>
        <dbReference type="ARBA" id="ARBA00022490"/>
    </source>
</evidence>
<dbReference type="InterPro" id="IPR012094">
    <property type="entry name" value="tRNA_Ile_lys_synt"/>
</dbReference>
<dbReference type="NCBIfam" id="TIGR02433">
    <property type="entry name" value="lysidine_TilS_C"/>
    <property type="match status" value="1"/>
</dbReference>
<proteinExistence type="inferred from homology"/>
<keyword evidence="11" id="KW-1185">Reference proteome</keyword>
<dbReference type="EC" id="6.3.4.19" evidence="8"/>
<comment type="subcellular location">
    <subcellularLocation>
        <location evidence="1 8">Cytoplasm</location>
    </subcellularLocation>
</comment>
<dbReference type="InterPro" id="IPR012795">
    <property type="entry name" value="tRNA_Ile_lys_synt_N"/>
</dbReference>
<evidence type="ECO:0000256" key="6">
    <source>
        <dbReference type="ARBA" id="ARBA00022840"/>
    </source>
</evidence>